<gene>
    <name evidence="2" type="ORF">SAMN04489726_0755</name>
</gene>
<evidence type="ECO:0008006" key="4">
    <source>
        <dbReference type="Google" id="ProtNLM"/>
    </source>
</evidence>
<accession>A0A1G9RY16</accession>
<keyword evidence="1" id="KW-0732">Signal</keyword>
<dbReference type="RefSeq" id="WP_162184858.1">
    <property type="nucleotide sequence ID" value="NZ_JOEF01000011.1"/>
</dbReference>
<keyword evidence="3" id="KW-1185">Reference proteome</keyword>
<name>A0A1G9RY16_ALLAB</name>
<reference evidence="2 3" key="1">
    <citation type="submission" date="2016-10" db="EMBL/GenBank/DDBJ databases">
        <authorList>
            <person name="de Groot N.N."/>
        </authorList>
    </citation>
    <scope>NUCLEOTIDE SEQUENCE [LARGE SCALE GENOMIC DNA]</scope>
    <source>
        <strain evidence="2 3">DSM 44149</strain>
    </source>
</reference>
<proteinExistence type="predicted"/>
<feature type="signal peptide" evidence="1">
    <location>
        <begin position="1"/>
        <end position="36"/>
    </location>
</feature>
<evidence type="ECO:0000256" key="1">
    <source>
        <dbReference type="SAM" id="SignalP"/>
    </source>
</evidence>
<dbReference type="Gene3D" id="2.60.20.10">
    <property type="entry name" value="Crystallins"/>
    <property type="match status" value="1"/>
</dbReference>
<protein>
    <recommendedName>
        <fullName evidence="4">Peptidase inhibitor family I36</fullName>
    </recommendedName>
</protein>
<evidence type="ECO:0000313" key="3">
    <source>
        <dbReference type="Proteomes" id="UP000183376"/>
    </source>
</evidence>
<organism evidence="2 3">
    <name type="scientific">Allokutzneria albata</name>
    <name type="common">Kibdelosporangium albatum</name>
    <dbReference type="NCBI Taxonomy" id="211114"/>
    <lineage>
        <taxon>Bacteria</taxon>
        <taxon>Bacillati</taxon>
        <taxon>Actinomycetota</taxon>
        <taxon>Actinomycetes</taxon>
        <taxon>Pseudonocardiales</taxon>
        <taxon>Pseudonocardiaceae</taxon>
        <taxon>Allokutzneria</taxon>
    </lineage>
</organism>
<evidence type="ECO:0000313" key="2">
    <source>
        <dbReference type="EMBL" id="SDM27910.1"/>
    </source>
</evidence>
<dbReference type="Pfam" id="PF03995">
    <property type="entry name" value="Inhibitor_I36"/>
    <property type="match status" value="1"/>
</dbReference>
<sequence>MTSQRSFAGRVGGFAKVVAIGGALAGTLFAAAPAQAAEEAGLPSRTITTHHADGKVTAVKELDYAKARSAALKVKAAASCPDGWICLYEHENGGGNAIAFEGHPSGHNDFSRISCPSCHGGTFNDQMSSFVNKTGRTWWWYFDAHGHGERHNMNRADTPFNLARHEQDKASSIYSWG</sequence>
<dbReference type="EMBL" id="LT629701">
    <property type="protein sequence ID" value="SDM27910.1"/>
    <property type="molecule type" value="Genomic_DNA"/>
</dbReference>
<dbReference type="AlphaFoldDB" id="A0A1G9RY16"/>
<dbReference type="Proteomes" id="UP000183376">
    <property type="component" value="Chromosome I"/>
</dbReference>
<feature type="chain" id="PRO_5009245495" description="Peptidase inhibitor family I36" evidence="1">
    <location>
        <begin position="37"/>
        <end position="177"/>
    </location>
</feature>